<sequence>MAPPARDPYVVLGASCSDSAGEIRRLYRRKSLESHPDKGGNAARFREVSEAYKLLSDPRRRKQYDRSGFRSSSDESTCGFDADGDEEEDAMTPGEVFAMCFYLFLLAVYIFAGITGAFIVAGKPVFLERVQAFATAHAIMSGLAVFTWLVHKPFGETSEGETWLPAWLAHSPSMQLFVAEWFGVTAGVLAIGVLWGLGAAFRLMLLHAVGQPWSRDSQYVCLMIPFLGEPLLCTRK</sequence>
<accession>A0AB34JHC8</accession>
<keyword evidence="5" id="KW-1185">Reference proteome</keyword>
<evidence type="ECO:0000256" key="1">
    <source>
        <dbReference type="SAM" id="MobiDB-lite"/>
    </source>
</evidence>
<dbReference type="InterPro" id="IPR036869">
    <property type="entry name" value="J_dom_sf"/>
</dbReference>
<dbReference type="GO" id="GO:0031072">
    <property type="term" value="F:heat shock protein binding"/>
    <property type="evidence" value="ECO:0007669"/>
    <property type="project" value="TreeGrafter"/>
</dbReference>
<comment type="caution">
    <text evidence="4">The sequence shown here is derived from an EMBL/GenBank/DDBJ whole genome shotgun (WGS) entry which is preliminary data.</text>
</comment>
<evidence type="ECO:0000256" key="2">
    <source>
        <dbReference type="SAM" id="Phobius"/>
    </source>
</evidence>
<gene>
    <name evidence="4" type="ORF">AB1Y20_023534</name>
</gene>
<dbReference type="PRINTS" id="PR00625">
    <property type="entry name" value="JDOMAIN"/>
</dbReference>
<feature type="transmembrane region" description="Helical" evidence="2">
    <location>
        <begin position="181"/>
        <end position="205"/>
    </location>
</feature>
<reference evidence="4 5" key="1">
    <citation type="journal article" date="2024" name="Science">
        <title>Giant polyketide synthase enzymes in the biosynthesis of giant marine polyether toxins.</title>
        <authorList>
            <person name="Fallon T.R."/>
            <person name="Shende V.V."/>
            <person name="Wierzbicki I.H."/>
            <person name="Pendleton A.L."/>
            <person name="Watervoot N.F."/>
            <person name="Auber R.P."/>
            <person name="Gonzalez D.J."/>
            <person name="Wisecaver J.H."/>
            <person name="Moore B.S."/>
        </authorList>
    </citation>
    <scope>NUCLEOTIDE SEQUENCE [LARGE SCALE GENOMIC DNA]</scope>
    <source>
        <strain evidence="4 5">12B1</strain>
    </source>
</reference>
<feature type="transmembrane region" description="Helical" evidence="2">
    <location>
        <begin position="132"/>
        <end position="150"/>
    </location>
</feature>
<dbReference type="SMART" id="SM00271">
    <property type="entry name" value="DnaJ"/>
    <property type="match status" value="1"/>
</dbReference>
<dbReference type="Gene3D" id="1.10.287.110">
    <property type="entry name" value="DnaJ domain"/>
    <property type="match status" value="1"/>
</dbReference>
<evidence type="ECO:0000259" key="3">
    <source>
        <dbReference type="PROSITE" id="PS50076"/>
    </source>
</evidence>
<keyword evidence="2" id="KW-0472">Membrane</keyword>
<dbReference type="Pfam" id="PF00226">
    <property type="entry name" value="DnaJ"/>
    <property type="match status" value="1"/>
</dbReference>
<dbReference type="GO" id="GO:0005737">
    <property type="term" value="C:cytoplasm"/>
    <property type="evidence" value="ECO:0007669"/>
    <property type="project" value="TreeGrafter"/>
</dbReference>
<dbReference type="PANTHER" id="PTHR44144">
    <property type="entry name" value="DNAJ HOMOLOG SUBFAMILY C MEMBER 9"/>
    <property type="match status" value="1"/>
</dbReference>
<dbReference type="GO" id="GO:0005634">
    <property type="term" value="C:nucleus"/>
    <property type="evidence" value="ECO:0007669"/>
    <property type="project" value="TreeGrafter"/>
</dbReference>
<feature type="region of interest" description="Disordered" evidence="1">
    <location>
        <begin position="63"/>
        <end position="87"/>
    </location>
</feature>
<keyword evidence="2" id="KW-0812">Transmembrane</keyword>
<evidence type="ECO:0000313" key="5">
    <source>
        <dbReference type="Proteomes" id="UP001515480"/>
    </source>
</evidence>
<protein>
    <recommendedName>
        <fullName evidence="3">J domain-containing protein</fullName>
    </recommendedName>
</protein>
<evidence type="ECO:0000313" key="4">
    <source>
        <dbReference type="EMBL" id="KAL1520059.1"/>
    </source>
</evidence>
<dbReference type="InterPro" id="IPR001623">
    <property type="entry name" value="DnaJ_domain"/>
</dbReference>
<dbReference type="Proteomes" id="UP001515480">
    <property type="component" value="Unassembled WGS sequence"/>
</dbReference>
<organism evidence="4 5">
    <name type="scientific">Prymnesium parvum</name>
    <name type="common">Toxic golden alga</name>
    <dbReference type="NCBI Taxonomy" id="97485"/>
    <lineage>
        <taxon>Eukaryota</taxon>
        <taxon>Haptista</taxon>
        <taxon>Haptophyta</taxon>
        <taxon>Prymnesiophyceae</taxon>
        <taxon>Prymnesiales</taxon>
        <taxon>Prymnesiaceae</taxon>
        <taxon>Prymnesium</taxon>
    </lineage>
</organism>
<dbReference type="EMBL" id="JBGBPQ010000009">
    <property type="protein sequence ID" value="KAL1520059.1"/>
    <property type="molecule type" value="Genomic_DNA"/>
</dbReference>
<name>A0AB34JHC8_PRYPA</name>
<dbReference type="PROSITE" id="PS50076">
    <property type="entry name" value="DNAJ_2"/>
    <property type="match status" value="1"/>
</dbReference>
<keyword evidence="2" id="KW-1133">Transmembrane helix</keyword>
<feature type="domain" description="J" evidence="3">
    <location>
        <begin position="7"/>
        <end position="68"/>
    </location>
</feature>
<feature type="transmembrane region" description="Helical" evidence="2">
    <location>
        <begin position="96"/>
        <end position="120"/>
    </location>
</feature>
<dbReference type="InterPro" id="IPR052594">
    <property type="entry name" value="J_domain-containing_protein"/>
</dbReference>
<dbReference type="PANTHER" id="PTHR44144:SF1">
    <property type="entry name" value="DNAJ HOMOLOG SUBFAMILY C MEMBER 9"/>
    <property type="match status" value="1"/>
</dbReference>
<proteinExistence type="predicted"/>
<dbReference type="AlphaFoldDB" id="A0AB34JHC8"/>
<dbReference type="CDD" id="cd06257">
    <property type="entry name" value="DnaJ"/>
    <property type="match status" value="1"/>
</dbReference>
<dbReference type="SUPFAM" id="SSF46565">
    <property type="entry name" value="Chaperone J-domain"/>
    <property type="match status" value="1"/>
</dbReference>